<dbReference type="PANTHER" id="PTHR43163">
    <property type="entry name" value="DIPEPTIDE TRANSPORT SYSTEM PERMEASE PROTEIN DPPB-RELATED"/>
    <property type="match status" value="1"/>
</dbReference>
<dbReference type="GO" id="GO:0005886">
    <property type="term" value="C:plasma membrane"/>
    <property type="evidence" value="ECO:0007669"/>
    <property type="project" value="UniProtKB-SubCell"/>
</dbReference>
<dbReference type="Pfam" id="PF00528">
    <property type="entry name" value="BPD_transp_1"/>
    <property type="match status" value="1"/>
</dbReference>
<keyword evidence="2 7" id="KW-0813">Transport</keyword>
<name>A0A495D2M2_9PROT</name>
<keyword evidence="3" id="KW-1003">Cell membrane</keyword>
<dbReference type="PANTHER" id="PTHR43163:SF6">
    <property type="entry name" value="DIPEPTIDE TRANSPORT SYSTEM PERMEASE PROTEIN DPPB-RELATED"/>
    <property type="match status" value="1"/>
</dbReference>
<proteinExistence type="inferred from homology"/>
<dbReference type="Gene3D" id="1.10.3720.10">
    <property type="entry name" value="MetI-like"/>
    <property type="match status" value="1"/>
</dbReference>
<feature type="transmembrane region" description="Helical" evidence="7">
    <location>
        <begin position="277"/>
        <end position="303"/>
    </location>
</feature>
<protein>
    <submittedName>
        <fullName evidence="9">Oligopeptide transport system permease protein</fullName>
    </submittedName>
</protein>
<evidence type="ECO:0000256" key="1">
    <source>
        <dbReference type="ARBA" id="ARBA00004651"/>
    </source>
</evidence>
<accession>A0A495D2M2</accession>
<dbReference type="InterPro" id="IPR035906">
    <property type="entry name" value="MetI-like_sf"/>
</dbReference>
<evidence type="ECO:0000256" key="3">
    <source>
        <dbReference type="ARBA" id="ARBA00022475"/>
    </source>
</evidence>
<evidence type="ECO:0000256" key="5">
    <source>
        <dbReference type="ARBA" id="ARBA00022989"/>
    </source>
</evidence>
<comment type="caution">
    <text evidence="9">The sequence shown here is derived from an EMBL/GenBank/DDBJ whole genome shotgun (WGS) entry which is preliminary data.</text>
</comment>
<feature type="transmembrane region" description="Helical" evidence="7">
    <location>
        <begin position="100"/>
        <end position="121"/>
    </location>
</feature>
<evidence type="ECO:0000313" key="10">
    <source>
        <dbReference type="Proteomes" id="UP000273675"/>
    </source>
</evidence>
<evidence type="ECO:0000256" key="6">
    <source>
        <dbReference type="ARBA" id="ARBA00023136"/>
    </source>
</evidence>
<reference evidence="9 10" key="1">
    <citation type="submission" date="2018-10" db="EMBL/GenBank/DDBJ databases">
        <title>Genomic Encyclopedia of Type Strains, Phase IV (KMG-IV): sequencing the most valuable type-strain genomes for metagenomic binning, comparative biology and taxonomic classification.</title>
        <authorList>
            <person name="Goeker M."/>
        </authorList>
    </citation>
    <scope>NUCLEOTIDE SEQUENCE [LARGE SCALE GENOMIC DNA]</scope>
    <source>
        <strain evidence="9 10">DSM 4734</strain>
    </source>
</reference>
<keyword evidence="4 7" id="KW-0812">Transmembrane</keyword>
<comment type="similarity">
    <text evidence="7">Belongs to the binding-protein-dependent transport system permease family.</text>
</comment>
<evidence type="ECO:0000259" key="8">
    <source>
        <dbReference type="PROSITE" id="PS50928"/>
    </source>
</evidence>
<evidence type="ECO:0000256" key="4">
    <source>
        <dbReference type="ARBA" id="ARBA00022692"/>
    </source>
</evidence>
<dbReference type="RefSeq" id="WP_121212208.1">
    <property type="nucleotide sequence ID" value="NZ_RBIM01000007.1"/>
</dbReference>
<dbReference type="SUPFAM" id="SSF161098">
    <property type="entry name" value="MetI-like"/>
    <property type="match status" value="1"/>
</dbReference>
<dbReference type="OrthoDB" id="9807402at2"/>
<dbReference type="InterPro" id="IPR000515">
    <property type="entry name" value="MetI-like"/>
</dbReference>
<dbReference type="InterPro" id="IPR045621">
    <property type="entry name" value="BPD_transp_1_N"/>
</dbReference>
<dbReference type="AlphaFoldDB" id="A0A495D2M2"/>
<feature type="transmembrane region" description="Helical" evidence="7">
    <location>
        <begin position="235"/>
        <end position="257"/>
    </location>
</feature>
<organism evidence="9 10">
    <name type="scientific">Maricaulis maris</name>
    <dbReference type="NCBI Taxonomy" id="74318"/>
    <lineage>
        <taxon>Bacteria</taxon>
        <taxon>Pseudomonadati</taxon>
        <taxon>Pseudomonadota</taxon>
        <taxon>Alphaproteobacteria</taxon>
        <taxon>Maricaulales</taxon>
        <taxon>Maricaulaceae</taxon>
        <taxon>Maricaulis</taxon>
    </lineage>
</organism>
<feature type="transmembrane region" description="Helical" evidence="7">
    <location>
        <begin position="133"/>
        <end position="157"/>
    </location>
</feature>
<dbReference type="GO" id="GO:0055085">
    <property type="term" value="P:transmembrane transport"/>
    <property type="evidence" value="ECO:0007669"/>
    <property type="project" value="InterPro"/>
</dbReference>
<dbReference type="PROSITE" id="PS50928">
    <property type="entry name" value="ABC_TM1"/>
    <property type="match status" value="1"/>
</dbReference>
<evidence type="ECO:0000256" key="7">
    <source>
        <dbReference type="RuleBase" id="RU363032"/>
    </source>
</evidence>
<dbReference type="Pfam" id="PF19300">
    <property type="entry name" value="BPD_transp_1_N"/>
    <property type="match status" value="1"/>
</dbReference>
<feature type="transmembrane region" description="Helical" evidence="7">
    <location>
        <begin position="177"/>
        <end position="196"/>
    </location>
</feature>
<dbReference type="EMBL" id="RBIM01000007">
    <property type="protein sequence ID" value="RKQ95180.1"/>
    <property type="molecule type" value="Genomic_DNA"/>
</dbReference>
<evidence type="ECO:0000313" key="9">
    <source>
        <dbReference type="EMBL" id="RKQ95180.1"/>
    </source>
</evidence>
<feature type="transmembrane region" description="Helical" evidence="7">
    <location>
        <begin position="12"/>
        <end position="30"/>
    </location>
</feature>
<feature type="domain" description="ABC transmembrane type-1" evidence="8">
    <location>
        <begin position="94"/>
        <end position="300"/>
    </location>
</feature>
<comment type="subcellular location">
    <subcellularLocation>
        <location evidence="1 7">Cell membrane</location>
        <topology evidence="1 7">Multi-pass membrane protein</topology>
    </subcellularLocation>
</comment>
<keyword evidence="6 7" id="KW-0472">Membrane</keyword>
<evidence type="ECO:0000256" key="2">
    <source>
        <dbReference type="ARBA" id="ARBA00022448"/>
    </source>
</evidence>
<dbReference type="CDD" id="cd06261">
    <property type="entry name" value="TM_PBP2"/>
    <property type="match status" value="1"/>
</dbReference>
<gene>
    <name evidence="9" type="ORF">C7435_2867</name>
</gene>
<dbReference type="Proteomes" id="UP000273675">
    <property type="component" value="Unassembled WGS sequence"/>
</dbReference>
<sequence length="311" mass="33656">MLGFVLRRFSVAFPTILVIITVAFFMMRVAPGGPFDLERPMPEETRQVILASYGLDKPLIFQYFDYMGNLFQGDLGPSLKLRDKDVAEIIAEGFPVSATIGLFSMLLAIGLGTLLGSIAALRQNSGTDFSVMTFAMVGISIPPFVMGPILALVFGLYLGLVPTGGLDPRYGMTPDRLILPVITLALPQIAIIARLMRASMIEVVRSNYIRTARAKGLSAPAVIIRHALRSAILPLVSYLGPASAAVISGSLVIERVFQLPGIGKHFVDAALQRDYTVVMGVVIVYATLIILLNLLADLLYGVLNPKVKYES</sequence>
<keyword evidence="5 7" id="KW-1133">Transmembrane helix</keyword>